<evidence type="ECO:0000313" key="8">
    <source>
        <dbReference type="Proteomes" id="UP001498476"/>
    </source>
</evidence>
<evidence type="ECO:0000256" key="4">
    <source>
        <dbReference type="ARBA" id="ARBA00023136"/>
    </source>
</evidence>
<evidence type="ECO:0000256" key="2">
    <source>
        <dbReference type="ARBA" id="ARBA00022692"/>
    </source>
</evidence>
<name>A0ABR1GXF1_9HYPO</name>
<dbReference type="InterPro" id="IPR036259">
    <property type="entry name" value="MFS_trans_sf"/>
</dbReference>
<feature type="transmembrane region" description="Helical" evidence="6">
    <location>
        <begin position="291"/>
        <end position="310"/>
    </location>
</feature>
<evidence type="ECO:0000256" key="5">
    <source>
        <dbReference type="SAM" id="MobiDB-lite"/>
    </source>
</evidence>
<evidence type="ECO:0000256" key="6">
    <source>
        <dbReference type="SAM" id="Phobius"/>
    </source>
</evidence>
<accession>A0ABR1GXF1</accession>
<dbReference type="PANTHER" id="PTHR23502:SF181">
    <property type="entry name" value="MAJOR FACILITATOR SUPERFAMILY (MFS) PROFILE DOMAIN-CONTAINING PROTEIN"/>
    <property type="match status" value="1"/>
</dbReference>
<evidence type="ECO:0000256" key="3">
    <source>
        <dbReference type="ARBA" id="ARBA00022989"/>
    </source>
</evidence>
<feature type="region of interest" description="Disordered" evidence="5">
    <location>
        <begin position="153"/>
        <end position="174"/>
    </location>
</feature>
<keyword evidence="4 6" id="KW-0472">Membrane</keyword>
<protein>
    <submittedName>
        <fullName evidence="7">Uncharacterized protein</fullName>
    </submittedName>
</protein>
<evidence type="ECO:0000256" key="1">
    <source>
        <dbReference type="ARBA" id="ARBA00004141"/>
    </source>
</evidence>
<feature type="transmembrane region" description="Helical" evidence="6">
    <location>
        <begin position="107"/>
        <end position="140"/>
    </location>
</feature>
<feature type="transmembrane region" description="Helical" evidence="6">
    <location>
        <begin position="251"/>
        <end position="270"/>
    </location>
</feature>
<gene>
    <name evidence="7" type="ORF">QQX98_007649</name>
</gene>
<dbReference type="EMBL" id="JAZAVJ010000128">
    <property type="protein sequence ID" value="KAK7413501.1"/>
    <property type="molecule type" value="Genomic_DNA"/>
</dbReference>
<reference evidence="7 8" key="1">
    <citation type="journal article" date="2025" name="Microbiol. Resour. Announc.">
        <title>Draft genome sequences for Neonectria magnoliae and Neonectria punicea, canker pathogens of Liriodendron tulipifera and Acer saccharum in West Virginia.</title>
        <authorList>
            <person name="Petronek H.M."/>
            <person name="Kasson M.T."/>
            <person name="Metheny A.M."/>
            <person name="Stauder C.M."/>
            <person name="Lovett B."/>
            <person name="Lynch S.C."/>
            <person name="Garnas J.R."/>
            <person name="Kasson L.R."/>
            <person name="Stajich J.E."/>
        </authorList>
    </citation>
    <scope>NUCLEOTIDE SEQUENCE [LARGE SCALE GENOMIC DNA]</scope>
    <source>
        <strain evidence="7 8">NRRL 64653</strain>
    </source>
</reference>
<organism evidence="7 8">
    <name type="scientific">Neonectria punicea</name>
    <dbReference type="NCBI Taxonomy" id="979145"/>
    <lineage>
        <taxon>Eukaryota</taxon>
        <taxon>Fungi</taxon>
        <taxon>Dikarya</taxon>
        <taxon>Ascomycota</taxon>
        <taxon>Pezizomycotina</taxon>
        <taxon>Sordariomycetes</taxon>
        <taxon>Hypocreomycetidae</taxon>
        <taxon>Hypocreales</taxon>
        <taxon>Nectriaceae</taxon>
        <taxon>Neonectria</taxon>
    </lineage>
</organism>
<keyword evidence="8" id="KW-1185">Reference proteome</keyword>
<feature type="transmembrane region" description="Helical" evidence="6">
    <location>
        <begin position="218"/>
        <end position="239"/>
    </location>
</feature>
<keyword evidence="2 6" id="KW-0812">Transmembrane</keyword>
<dbReference type="PANTHER" id="PTHR23502">
    <property type="entry name" value="MAJOR FACILITATOR SUPERFAMILY"/>
    <property type="match status" value="1"/>
</dbReference>
<proteinExistence type="predicted"/>
<comment type="caution">
    <text evidence="7">The sequence shown here is derived from an EMBL/GenBank/DDBJ whole genome shotgun (WGS) entry which is preliminary data.</text>
</comment>
<comment type="subcellular location">
    <subcellularLocation>
        <location evidence="1">Membrane</location>
        <topology evidence="1">Multi-pass membrane protein</topology>
    </subcellularLocation>
</comment>
<dbReference type="SUPFAM" id="SSF103473">
    <property type="entry name" value="MFS general substrate transporter"/>
    <property type="match status" value="1"/>
</dbReference>
<evidence type="ECO:0000313" key="7">
    <source>
        <dbReference type="EMBL" id="KAK7413501.1"/>
    </source>
</evidence>
<keyword evidence="3 6" id="KW-1133">Transmembrane helix</keyword>
<feature type="transmembrane region" description="Helical" evidence="6">
    <location>
        <begin position="65"/>
        <end position="87"/>
    </location>
</feature>
<sequence>MSGWRYAFSLSKADVKDAQPPGTLRLLDQSLQGARESEGGRVKFPRPSADPADPLNWSAKRKIPILLVASLYAFASNFISSVIAPAFQLWPSVYPNDPKPVSSLTYLVAAVYTVALCGGSVIGGVSGGYIGFHLGWAYIFWIKTLYERPHPERGLVQDESSSGQKAEDAGASHIEGNDYEPCTFVRSLGISKPRGSLYGHFINPWVTLALPGTWVVMLHYGGLVGGIVTISIVGAQIVAAPPYNWGANAGLINVGGIIGTLLGALYTYVTSDALLKRRASRSGHGLAEPEVRLPAMFPALILATCGFFVFGFCADNSGGSRWVGLEVGFAMISFGLMQLPSIGFTYVRIRLSTLTPIAQPTVW</sequence>
<feature type="transmembrane region" description="Helical" evidence="6">
    <location>
        <begin position="322"/>
        <end position="347"/>
    </location>
</feature>
<dbReference type="Proteomes" id="UP001498476">
    <property type="component" value="Unassembled WGS sequence"/>
</dbReference>